<keyword evidence="2" id="KW-1185">Reference proteome</keyword>
<gene>
    <name evidence="1" type="ORF">BEN51_10545</name>
</gene>
<dbReference type="Proteomes" id="UP000264883">
    <property type="component" value="Chromosome"/>
</dbReference>
<protein>
    <submittedName>
        <fullName evidence="1">Uncharacterized protein</fullName>
    </submittedName>
</protein>
<dbReference type="EMBL" id="CP016786">
    <property type="protein sequence ID" value="ASW43906.1"/>
    <property type="molecule type" value="Genomic_DNA"/>
</dbReference>
<accession>A0A343JEE8</accession>
<sequence length="76" mass="9276">MLKKHLNNQYLKEIQVPNIEEAKYLKEERALLVNKIYTSFWKKICEVFGYEYKDKHDEIIINRNDVNNIHFLVDSF</sequence>
<proteinExistence type="predicted"/>
<evidence type="ECO:0000313" key="2">
    <source>
        <dbReference type="Proteomes" id="UP000264883"/>
    </source>
</evidence>
<reference evidence="1 2" key="1">
    <citation type="submission" date="2016-08" db="EMBL/GenBank/DDBJ databases">
        <title>Complete Genome Sequence Of The Indigo Reducing Clostridium isatidis DSM15098.</title>
        <authorList>
            <person name="Little G.T."/>
            <person name="Minton N.P."/>
        </authorList>
    </citation>
    <scope>NUCLEOTIDE SEQUENCE [LARGE SCALE GENOMIC DNA]</scope>
    <source>
        <strain evidence="1 2">DSM 15098</strain>
    </source>
</reference>
<name>A0A343JEE8_9CLOT</name>
<organism evidence="1 2">
    <name type="scientific">Clostridium isatidis</name>
    <dbReference type="NCBI Taxonomy" id="182773"/>
    <lineage>
        <taxon>Bacteria</taxon>
        <taxon>Bacillati</taxon>
        <taxon>Bacillota</taxon>
        <taxon>Clostridia</taxon>
        <taxon>Eubacteriales</taxon>
        <taxon>Clostridiaceae</taxon>
        <taxon>Clostridium</taxon>
    </lineage>
</organism>
<dbReference type="KEGG" id="cia:BEN51_10545"/>
<dbReference type="AlphaFoldDB" id="A0A343JEE8"/>
<evidence type="ECO:0000313" key="1">
    <source>
        <dbReference type="EMBL" id="ASW43906.1"/>
    </source>
</evidence>